<name>A0ABW1EH32_9BACT</name>
<dbReference type="InterPro" id="IPR036249">
    <property type="entry name" value="Thioredoxin-like_sf"/>
</dbReference>
<evidence type="ECO:0000256" key="7">
    <source>
        <dbReference type="PIRNR" id="PIRNR000077"/>
    </source>
</evidence>
<keyword evidence="3" id="KW-0249">Electron transport</keyword>
<dbReference type="InterPro" id="IPR005746">
    <property type="entry name" value="Thioredoxin"/>
</dbReference>
<sequence>MAGNAIFEVSDATFDQEVLKSEQPVLVDFWAVWCGPCRAIAPIVEEVASAYAGKLKVAKMDVDRNGATPSRYGIRGIPALLLFKDGKVADQIVGYVPREVIEEKVNRVVSLAGVN</sequence>
<dbReference type="PANTHER" id="PTHR45663">
    <property type="entry name" value="GEO12009P1"/>
    <property type="match status" value="1"/>
</dbReference>
<reference evidence="10" key="1">
    <citation type="journal article" date="2019" name="Int. J. Syst. Evol. Microbiol.">
        <title>The Global Catalogue of Microorganisms (GCM) 10K type strain sequencing project: providing services to taxonomists for standard genome sequencing and annotation.</title>
        <authorList>
            <consortium name="The Broad Institute Genomics Platform"/>
            <consortium name="The Broad Institute Genome Sequencing Center for Infectious Disease"/>
            <person name="Wu L."/>
            <person name="Ma J."/>
        </authorList>
    </citation>
    <scope>NUCLEOTIDE SEQUENCE [LARGE SCALE GENOMIC DNA]</scope>
    <source>
        <strain evidence="10">JCM 4087</strain>
    </source>
</reference>
<dbReference type="Proteomes" id="UP001596091">
    <property type="component" value="Unassembled WGS sequence"/>
</dbReference>
<protein>
    <recommendedName>
        <fullName evidence="6 7">Thioredoxin</fullName>
    </recommendedName>
</protein>
<evidence type="ECO:0000256" key="3">
    <source>
        <dbReference type="ARBA" id="ARBA00022982"/>
    </source>
</evidence>
<feature type="domain" description="Thioredoxin" evidence="8">
    <location>
        <begin position="1"/>
        <end position="110"/>
    </location>
</feature>
<evidence type="ECO:0000256" key="1">
    <source>
        <dbReference type="ARBA" id="ARBA00008987"/>
    </source>
</evidence>
<dbReference type="CDD" id="cd02947">
    <property type="entry name" value="TRX_family"/>
    <property type="match status" value="1"/>
</dbReference>
<dbReference type="PROSITE" id="PS00194">
    <property type="entry name" value="THIOREDOXIN_1"/>
    <property type="match status" value="1"/>
</dbReference>
<comment type="caution">
    <text evidence="9">The sequence shown here is derived from an EMBL/GenBank/DDBJ whole genome shotgun (WGS) entry which is preliminary data.</text>
</comment>
<dbReference type="NCBIfam" id="TIGR01068">
    <property type="entry name" value="thioredoxin"/>
    <property type="match status" value="1"/>
</dbReference>
<dbReference type="RefSeq" id="WP_263341288.1">
    <property type="nucleotide sequence ID" value="NZ_JAGSYH010000007.1"/>
</dbReference>
<evidence type="ECO:0000256" key="5">
    <source>
        <dbReference type="ARBA" id="ARBA00023284"/>
    </source>
</evidence>
<dbReference type="PANTHER" id="PTHR45663:SF11">
    <property type="entry name" value="GEO12009P1"/>
    <property type="match status" value="1"/>
</dbReference>
<evidence type="ECO:0000256" key="6">
    <source>
        <dbReference type="NCBIfam" id="TIGR01068"/>
    </source>
</evidence>
<dbReference type="Pfam" id="PF00085">
    <property type="entry name" value="Thioredoxin"/>
    <property type="match status" value="1"/>
</dbReference>
<dbReference type="EMBL" id="JBHSPH010000004">
    <property type="protein sequence ID" value="MFC5863403.1"/>
    <property type="molecule type" value="Genomic_DNA"/>
</dbReference>
<evidence type="ECO:0000256" key="4">
    <source>
        <dbReference type="ARBA" id="ARBA00023157"/>
    </source>
</evidence>
<dbReference type="InterPro" id="IPR017937">
    <property type="entry name" value="Thioredoxin_CS"/>
</dbReference>
<dbReference type="Gene3D" id="3.40.30.10">
    <property type="entry name" value="Glutaredoxin"/>
    <property type="match status" value="1"/>
</dbReference>
<evidence type="ECO:0000313" key="9">
    <source>
        <dbReference type="EMBL" id="MFC5863403.1"/>
    </source>
</evidence>
<organism evidence="9 10">
    <name type="scientific">Acidicapsa dinghuensis</name>
    <dbReference type="NCBI Taxonomy" id="2218256"/>
    <lineage>
        <taxon>Bacteria</taxon>
        <taxon>Pseudomonadati</taxon>
        <taxon>Acidobacteriota</taxon>
        <taxon>Terriglobia</taxon>
        <taxon>Terriglobales</taxon>
        <taxon>Acidobacteriaceae</taxon>
        <taxon>Acidicapsa</taxon>
    </lineage>
</organism>
<dbReference type="PROSITE" id="PS51352">
    <property type="entry name" value="THIOREDOXIN_2"/>
    <property type="match status" value="1"/>
</dbReference>
<keyword evidence="5" id="KW-0676">Redox-active center</keyword>
<comment type="similarity">
    <text evidence="1 7">Belongs to the thioredoxin family.</text>
</comment>
<accession>A0ABW1EH32</accession>
<keyword evidence="10" id="KW-1185">Reference proteome</keyword>
<keyword evidence="4" id="KW-1015">Disulfide bond</keyword>
<evidence type="ECO:0000256" key="2">
    <source>
        <dbReference type="ARBA" id="ARBA00022448"/>
    </source>
</evidence>
<gene>
    <name evidence="9" type="primary">trxA</name>
    <name evidence="9" type="ORF">ACFPT7_13950</name>
</gene>
<dbReference type="PRINTS" id="PR00421">
    <property type="entry name" value="THIOREDOXIN"/>
</dbReference>
<dbReference type="InterPro" id="IPR013766">
    <property type="entry name" value="Thioredoxin_domain"/>
</dbReference>
<dbReference type="SUPFAM" id="SSF52833">
    <property type="entry name" value="Thioredoxin-like"/>
    <property type="match status" value="1"/>
</dbReference>
<dbReference type="PIRSF" id="PIRSF000077">
    <property type="entry name" value="Thioredoxin"/>
    <property type="match status" value="1"/>
</dbReference>
<evidence type="ECO:0000313" key="10">
    <source>
        <dbReference type="Proteomes" id="UP001596091"/>
    </source>
</evidence>
<evidence type="ECO:0000259" key="8">
    <source>
        <dbReference type="PROSITE" id="PS51352"/>
    </source>
</evidence>
<proteinExistence type="inferred from homology"/>
<keyword evidence="2" id="KW-0813">Transport</keyword>